<evidence type="ECO:0000256" key="1">
    <source>
        <dbReference type="ARBA" id="ARBA00001936"/>
    </source>
</evidence>
<keyword evidence="4 7" id="KW-0479">Metal-binding</keyword>
<evidence type="ECO:0000313" key="9">
    <source>
        <dbReference type="Proteomes" id="UP000245048"/>
    </source>
</evidence>
<proteinExistence type="inferred from homology"/>
<comment type="caution">
    <text evidence="8">The sequence shown here is derived from an EMBL/GenBank/DDBJ whole genome shotgun (WGS) entry which is preliminary data.</text>
</comment>
<feature type="binding site" evidence="7">
    <location>
        <position position="88"/>
    </location>
    <ligand>
        <name>Zn(2+)</name>
        <dbReference type="ChEBI" id="CHEBI:29105"/>
        <label>2</label>
    </ligand>
</feature>
<keyword evidence="5 8" id="KW-0378">Hydrolase</keyword>
<dbReference type="SUPFAM" id="SSF53187">
    <property type="entry name" value="Zn-dependent exopeptidases"/>
    <property type="match status" value="1"/>
</dbReference>
<organism evidence="8 9">
    <name type="scientific">Teichococcus aestuarii</name>
    <dbReference type="NCBI Taxonomy" id="568898"/>
    <lineage>
        <taxon>Bacteria</taxon>
        <taxon>Pseudomonadati</taxon>
        <taxon>Pseudomonadota</taxon>
        <taxon>Alphaproteobacteria</taxon>
        <taxon>Acetobacterales</taxon>
        <taxon>Roseomonadaceae</taxon>
        <taxon>Roseomonas</taxon>
    </lineage>
</organism>
<evidence type="ECO:0000256" key="6">
    <source>
        <dbReference type="ARBA" id="ARBA00023211"/>
    </source>
</evidence>
<dbReference type="EMBL" id="PDOA01000001">
    <property type="protein sequence ID" value="PWC30423.1"/>
    <property type="molecule type" value="Genomic_DNA"/>
</dbReference>
<dbReference type="OrthoDB" id="9808195at2"/>
<dbReference type="CDD" id="cd03884">
    <property type="entry name" value="M20_bAS"/>
    <property type="match status" value="1"/>
</dbReference>
<dbReference type="Pfam" id="PF01546">
    <property type="entry name" value="Peptidase_M20"/>
    <property type="match status" value="1"/>
</dbReference>
<dbReference type="AlphaFoldDB" id="A0A2U1V948"/>
<keyword evidence="6" id="KW-0464">Manganese</keyword>
<dbReference type="GO" id="GO:0046872">
    <property type="term" value="F:metal ion binding"/>
    <property type="evidence" value="ECO:0007669"/>
    <property type="project" value="UniProtKB-KW"/>
</dbReference>
<evidence type="ECO:0000256" key="3">
    <source>
        <dbReference type="ARBA" id="ARBA00011738"/>
    </source>
</evidence>
<keyword evidence="7" id="KW-0862">Zinc</keyword>
<comment type="cofactor">
    <cofactor evidence="1">
        <name>Mn(2+)</name>
        <dbReference type="ChEBI" id="CHEBI:29035"/>
    </cofactor>
</comment>
<dbReference type="InterPro" id="IPR002933">
    <property type="entry name" value="Peptidase_M20"/>
</dbReference>
<dbReference type="RefSeq" id="WP_109515446.1">
    <property type="nucleotide sequence ID" value="NZ_PDOA01000001.1"/>
</dbReference>
<protein>
    <submittedName>
        <fullName evidence="8">Zn-dependent hydrolase</fullName>
    </submittedName>
</protein>
<dbReference type="InterPro" id="IPR036264">
    <property type="entry name" value="Bact_exopeptidase_dim_dom"/>
</dbReference>
<dbReference type="SUPFAM" id="SSF55031">
    <property type="entry name" value="Bacterial exopeptidase dimerisation domain"/>
    <property type="match status" value="1"/>
</dbReference>
<dbReference type="Gene3D" id="3.30.70.360">
    <property type="match status" value="1"/>
</dbReference>
<evidence type="ECO:0000256" key="5">
    <source>
        <dbReference type="ARBA" id="ARBA00022801"/>
    </source>
</evidence>
<evidence type="ECO:0000256" key="4">
    <source>
        <dbReference type="ARBA" id="ARBA00022723"/>
    </source>
</evidence>
<comment type="subunit">
    <text evidence="3">Homodimer.</text>
</comment>
<comment type="similarity">
    <text evidence="2">Belongs to the peptidase M20 family.</text>
</comment>
<dbReference type="Gene3D" id="3.40.630.10">
    <property type="entry name" value="Zn peptidases"/>
    <property type="match status" value="1"/>
</dbReference>
<dbReference type="NCBIfam" id="TIGR01879">
    <property type="entry name" value="hydantase"/>
    <property type="match status" value="1"/>
</dbReference>
<evidence type="ECO:0000313" key="8">
    <source>
        <dbReference type="EMBL" id="PWC30423.1"/>
    </source>
</evidence>
<dbReference type="Proteomes" id="UP000245048">
    <property type="component" value="Unassembled WGS sequence"/>
</dbReference>
<dbReference type="InterPro" id="IPR010158">
    <property type="entry name" value="Amidase_Cbmase"/>
</dbReference>
<sequence>MPQTDSARFLQDLHELRRIGAFRTGVHRPTYSPQDMESRRWLMRQMEEVGLEASIDGIGNVFGRHKGAGPHLLVGSHIESQNEAGWLDGALGVVAGLALARAGLPVDVCAFADEEGHFEGGFLGSRSIIGELSEEEIDRSRNRTDGTPLRAALKAAGLEGLPRLRIDPARYKGFFEMHIEQGTQLERAGLQVGVVSGIVAIWQWRLLVEGQQDHAGGTTMAERRDAGLTAVRLLAAIDAEFPRFCGERSTWTTGRITLEPGAPSIIPGRADVLFQFRDVSMDRLREMEAGLRRLVQESNRRERCETTLVSVAKATPALCDEGMMRALSAAAEALAPGAWQVMPSGAGHDAQYIAKVMPAAMMFVPSIGGISHHWAEDTKEEDLALGIEVLAEAAARFLAGSN</sequence>
<dbReference type="PANTHER" id="PTHR32494">
    <property type="entry name" value="ALLANTOATE DEIMINASE-RELATED"/>
    <property type="match status" value="1"/>
</dbReference>
<feature type="binding site" evidence="7">
    <location>
        <position position="178"/>
    </location>
    <ligand>
        <name>Zn(2+)</name>
        <dbReference type="ChEBI" id="CHEBI:29105"/>
        <label>1</label>
    </ligand>
</feature>
<feature type="binding site" evidence="7">
    <location>
        <position position="77"/>
    </location>
    <ligand>
        <name>Zn(2+)</name>
        <dbReference type="ChEBI" id="CHEBI:29105"/>
        <label>1</label>
    </ligand>
</feature>
<dbReference type="PANTHER" id="PTHR32494:SF19">
    <property type="entry name" value="ALLANTOATE DEIMINASE-RELATED"/>
    <property type="match status" value="1"/>
</dbReference>
<gene>
    <name evidence="8" type="ORF">CR165_00445</name>
</gene>
<keyword evidence="9" id="KW-1185">Reference proteome</keyword>
<evidence type="ECO:0000256" key="7">
    <source>
        <dbReference type="PIRSR" id="PIRSR001235-1"/>
    </source>
</evidence>
<dbReference type="PIRSF" id="PIRSF001235">
    <property type="entry name" value="Amidase_carbamoylase"/>
    <property type="match status" value="1"/>
</dbReference>
<name>A0A2U1V948_9PROT</name>
<comment type="cofactor">
    <cofactor evidence="7">
        <name>Zn(2+)</name>
        <dbReference type="ChEBI" id="CHEBI:29105"/>
    </cofactor>
    <text evidence="7">Binds 2 Zn(2+) ions per subunit.</text>
</comment>
<feature type="binding site" evidence="7">
    <location>
        <position position="372"/>
    </location>
    <ligand>
        <name>Zn(2+)</name>
        <dbReference type="ChEBI" id="CHEBI:29105"/>
        <label>2</label>
    </ligand>
</feature>
<accession>A0A2U1V948</accession>
<dbReference type="GO" id="GO:0016813">
    <property type="term" value="F:hydrolase activity, acting on carbon-nitrogen (but not peptide) bonds, in linear amidines"/>
    <property type="evidence" value="ECO:0007669"/>
    <property type="project" value="InterPro"/>
</dbReference>
<feature type="binding site" evidence="7">
    <location>
        <position position="115"/>
    </location>
    <ligand>
        <name>Zn(2+)</name>
        <dbReference type="ChEBI" id="CHEBI:29105"/>
        <label>2</label>
    </ligand>
</feature>
<evidence type="ECO:0000256" key="2">
    <source>
        <dbReference type="ARBA" id="ARBA00006153"/>
    </source>
</evidence>
<feature type="binding site" evidence="7">
    <location>
        <position position="88"/>
    </location>
    <ligand>
        <name>Zn(2+)</name>
        <dbReference type="ChEBI" id="CHEBI:29105"/>
        <label>1</label>
    </ligand>
</feature>
<reference evidence="9" key="1">
    <citation type="submission" date="2017-10" db="EMBL/GenBank/DDBJ databases">
        <authorList>
            <person name="Toshchakov S.V."/>
            <person name="Goeva M.A."/>
        </authorList>
    </citation>
    <scope>NUCLEOTIDE SEQUENCE [LARGE SCALE GENOMIC DNA]</scope>
    <source>
        <strain evidence="9">JR1/69-1-13</strain>
    </source>
</reference>